<name>A0ABW9A5J5_9BURK</name>
<dbReference type="PROSITE" id="PS01124">
    <property type="entry name" value="HTH_ARAC_FAMILY_2"/>
    <property type="match status" value="1"/>
</dbReference>
<organism evidence="5 6">
    <name type="scientific">Herbaspirillum lusitanum</name>
    <dbReference type="NCBI Taxonomy" id="213312"/>
    <lineage>
        <taxon>Bacteria</taxon>
        <taxon>Pseudomonadati</taxon>
        <taxon>Pseudomonadota</taxon>
        <taxon>Betaproteobacteria</taxon>
        <taxon>Burkholderiales</taxon>
        <taxon>Oxalobacteraceae</taxon>
        <taxon>Herbaspirillum</taxon>
    </lineage>
</organism>
<dbReference type="Pfam" id="PF12833">
    <property type="entry name" value="HTH_18"/>
    <property type="match status" value="1"/>
</dbReference>
<evidence type="ECO:0000313" key="6">
    <source>
        <dbReference type="Proteomes" id="UP001629246"/>
    </source>
</evidence>
<protein>
    <submittedName>
        <fullName evidence="5">Helix-turn-helix domain-containing protein</fullName>
    </submittedName>
</protein>
<keyword evidence="1" id="KW-0805">Transcription regulation</keyword>
<accession>A0ABW9A5J5</accession>
<dbReference type="PANTHER" id="PTHR46796:SF6">
    <property type="entry name" value="ARAC SUBFAMILY"/>
    <property type="match status" value="1"/>
</dbReference>
<reference evidence="5 6" key="1">
    <citation type="journal article" date="2024" name="Chem. Sci.">
        <title>Discovery of megapolipeptins by genome mining of a Burkholderiales bacteria collection.</title>
        <authorList>
            <person name="Paulo B.S."/>
            <person name="Recchia M.J.J."/>
            <person name="Lee S."/>
            <person name="Fergusson C.H."/>
            <person name="Romanowski S.B."/>
            <person name="Hernandez A."/>
            <person name="Krull N."/>
            <person name="Liu D.Y."/>
            <person name="Cavanagh H."/>
            <person name="Bos A."/>
            <person name="Gray C.A."/>
            <person name="Murphy B.T."/>
            <person name="Linington R.G."/>
            <person name="Eustaquio A.S."/>
        </authorList>
    </citation>
    <scope>NUCLEOTIDE SEQUENCE [LARGE SCALE GENOMIC DNA]</scope>
    <source>
        <strain evidence="5 6">RL21-008-BIB-A</strain>
    </source>
</reference>
<dbReference type="InterPro" id="IPR020449">
    <property type="entry name" value="Tscrpt_reg_AraC-type_HTH"/>
</dbReference>
<dbReference type="SUPFAM" id="SSF46689">
    <property type="entry name" value="Homeodomain-like"/>
    <property type="match status" value="1"/>
</dbReference>
<evidence type="ECO:0000259" key="4">
    <source>
        <dbReference type="PROSITE" id="PS01124"/>
    </source>
</evidence>
<keyword evidence="2" id="KW-0238">DNA-binding</keyword>
<evidence type="ECO:0000313" key="5">
    <source>
        <dbReference type="EMBL" id="MFL9923963.1"/>
    </source>
</evidence>
<dbReference type="InterPro" id="IPR035418">
    <property type="entry name" value="AraC-bd_2"/>
</dbReference>
<dbReference type="InterPro" id="IPR050204">
    <property type="entry name" value="AraC_XylS_family_regulators"/>
</dbReference>
<proteinExistence type="predicted"/>
<evidence type="ECO:0000256" key="1">
    <source>
        <dbReference type="ARBA" id="ARBA00023015"/>
    </source>
</evidence>
<dbReference type="InterPro" id="IPR009057">
    <property type="entry name" value="Homeodomain-like_sf"/>
</dbReference>
<keyword evidence="3" id="KW-0804">Transcription</keyword>
<dbReference type="Pfam" id="PF14525">
    <property type="entry name" value="AraC_binding_2"/>
    <property type="match status" value="1"/>
</dbReference>
<keyword evidence="6" id="KW-1185">Reference proteome</keyword>
<feature type="domain" description="HTH araC/xylS-type" evidence="4">
    <location>
        <begin position="213"/>
        <end position="314"/>
    </location>
</feature>
<dbReference type="Gene3D" id="1.10.10.60">
    <property type="entry name" value="Homeodomain-like"/>
    <property type="match status" value="1"/>
</dbReference>
<dbReference type="Proteomes" id="UP001629246">
    <property type="component" value="Unassembled WGS sequence"/>
</dbReference>
<dbReference type="RefSeq" id="WP_408156128.1">
    <property type="nucleotide sequence ID" value="NZ_JAQQFM010000003.1"/>
</dbReference>
<evidence type="ECO:0000256" key="2">
    <source>
        <dbReference type="ARBA" id="ARBA00023125"/>
    </source>
</evidence>
<dbReference type="SMART" id="SM00342">
    <property type="entry name" value="HTH_ARAC"/>
    <property type="match status" value="1"/>
</dbReference>
<dbReference type="PRINTS" id="PR00032">
    <property type="entry name" value="HTHARAC"/>
</dbReference>
<dbReference type="InterPro" id="IPR018060">
    <property type="entry name" value="HTH_AraC"/>
</dbReference>
<comment type="caution">
    <text evidence="5">The sequence shown here is derived from an EMBL/GenBank/DDBJ whole genome shotgun (WGS) entry which is preliminary data.</text>
</comment>
<gene>
    <name evidence="5" type="ORF">PQR62_06800</name>
</gene>
<dbReference type="PANTHER" id="PTHR46796">
    <property type="entry name" value="HTH-TYPE TRANSCRIPTIONAL ACTIVATOR RHAS-RELATED"/>
    <property type="match status" value="1"/>
</dbReference>
<evidence type="ECO:0000256" key="3">
    <source>
        <dbReference type="ARBA" id="ARBA00023163"/>
    </source>
</evidence>
<dbReference type="EMBL" id="JAQQFM010000003">
    <property type="protein sequence ID" value="MFL9923963.1"/>
    <property type="molecule type" value="Genomic_DNA"/>
</dbReference>
<sequence>MEQKALKSWSWSTDPLTLEERENAWSDTLQQITMPMARSQDHNFHGDVASVISPLGIEFSRLQASPQTISGRCENSSGSMWLALLINGTFIFDDGNRTTHLEPGDILYGPTGRDSTLKLPEEFGMLYIKIPKAVLHPRLLNPIGMQVGAFRRQSGGNRVFAGMLQSIADNLEDLTAAQIRPIEISLSEFVIAGLAESAAVHSFGNVARAANFHRVCQSIEQYLGDPELDLRKIADEQNASPRYIQKLFEEANLSFGQYVRQRRLTQCRADLASTAHRNLSILNICFRWGFNDAAHFSRSFRSEFGVTPREFRRAQLGVDLQ</sequence>